<feature type="compositionally biased region" description="Basic and acidic residues" evidence="1">
    <location>
        <begin position="34"/>
        <end position="46"/>
    </location>
</feature>
<evidence type="ECO:0000256" key="1">
    <source>
        <dbReference type="SAM" id="MobiDB-lite"/>
    </source>
</evidence>
<evidence type="ECO:0000313" key="3">
    <source>
        <dbReference type="Proteomes" id="UP000655443"/>
    </source>
</evidence>
<protein>
    <submittedName>
        <fullName evidence="2">Uncharacterized protein</fullName>
    </submittedName>
</protein>
<dbReference type="Proteomes" id="UP000655443">
    <property type="component" value="Unassembled WGS sequence"/>
</dbReference>
<reference evidence="2" key="2">
    <citation type="submission" date="2020-09" db="EMBL/GenBank/DDBJ databases">
        <authorList>
            <person name="Sun Q."/>
            <person name="Ohkuma M."/>
        </authorList>
    </citation>
    <scope>NUCLEOTIDE SEQUENCE</scope>
    <source>
        <strain evidence="2">JCM 4714</strain>
    </source>
</reference>
<evidence type="ECO:0000313" key="2">
    <source>
        <dbReference type="EMBL" id="GHE11445.1"/>
    </source>
</evidence>
<keyword evidence="3" id="KW-1185">Reference proteome</keyword>
<dbReference type="AlphaFoldDB" id="A0A918YQP0"/>
<reference evidence="2" key="1">
    <citation type="journal article" date="2014" name="Int. J. Syst. Evol. Microbiol.">
        <title>Complete genome sequence of Corynebacterium casei LMG S-19264T (=DSM 44701T), isolated from a smear-ripened cheese.</title>
        <authorList>
            <consortium name="US DOE Joint Genome Institute (JGI-PGF)"/>
            <person name="Walter F."/>
            <person name="Albersmeier A."/>
            <person name="Kalinowski J."/>
            <person name="Ruckert C."/>
        </authorList>
    </citation>
    <scope>NUCLEOTIDE SEQUENCE</scope>
    <source>
        <strain evidence="2">JCM 4714</strain>
    </source>
</reference>
<name>A0A918YQP0_9ACTN</name>
<feature type="region of interest" description="Disordered" evidence="1">
    <location>
        <begin position="34"/>
        <end position="64"/>
    </location>
</feature>
<comment type="caution">
    <text evidence="2">The sequence shown here is derived from an EMBL/GenBank/DDBJ whole genome shotgun (WGS) entry which is preliminary data.</text>
</comment>
<sequence>MPATSNRNENALYEALILERYGRTIDELLQEQTRRPLPELLKEQQRRPRIPPAPVRHRPAPDPNAAANYAALLEASAPRARRRVA</sequence>
<organism evidence="2 3">
    <name type="scientific">Streptomyces alanosinicus</name>
    <dbReference type="NCBI Taxonomy" id="68171"/>
    <lineage>
        <taxon>Bacteria</taxon>
        <taxon>Bacillati</taxon>
        <taxon>Actinomycetota</taxon>
        <taxon>Actinomycetes</taxon>
        <taxon>Kitasatosporales</taxon>
        <taxon>Streptomycetaceae</taxon>
        <taxon>Streptomyces</taxon>
    </lineage>
</organism>
<proteinExistence type="predicted"/>
<dbReference type="RefSeq" id="WP_189957758.1">
    <property type="nucleotide sequence ID" value="NZ_BMVG01000028.1"/>
</dbReference>
<accession>A0A918YQP0</accession>
<gene>
    <name evidence="2" type="ORF">GCM10010339_71340</name>
</gene>
<dbReference type="EMBL" id="BMVG01000028">
    <property type="protein sequence ID" value="GHE11445.1"/>
    <property type="molecule type" value="Genomic_DNA"/>
</dbReference>